<evidence type="ECO:0000313" key="2">
    <source>
        <dbReference type="EMBL" id="TQE92937.1"/>
    </source>
</evidence>
<accession>A0A540V849</accession>
<dbReference type="AlphaFoldDB" id="A0A540V849"/>
<name>A0A540V849_9GAMM</name>
<feature type="compositionally biased region" description="Basic and acidic residues" evidence="1">
    <location>
        <begin position="1"/>
        <end position="19"/>
    </location>
</feature>
<comment type="caution">
    <text evidence="2">The sequence shown here is derived from an EMBL/GenBank/DDBJ whole genome shotgun (WGS) entry which is preliminary data.</text>
</comment>
<organism evidence="2 3">
    <name type="scientific">Spiribacter salinus</name>
    <dbReference type="NCBI Taxonomy" id="1335746"/>
    <lineage>
        <taxon>Bacteria</taxon>
        <taxon>Pseudomonadati</taxon>
        <taxon>Pseudomonadota</taxon>
        <taxon>Gammaproteobacteria</taxon>
        <taxon>Chromatiales</taxon>
        <taxon>Ectothiorhodospiraceae</taxon>
        <taxon>Spiribacter</taxon>
    </lineage>
</organism>
<protein>
    <submittedName>
        <fullName evidence="2">Uncharacterized protein</fullName>
    </submittedName>
</protein>
<evidence type="ECO:0000256" key="1">
    <source>
        <dbReference type="SAM" id="MobiDB-lite"/>
    </source>
</evidence>
<feature type="region of interest" description="Disordered" evidence="1">
    <location>
        <begin position="1"/>
        <end position="20"/>
    </location>
</feature>
<feature type="compositionally biased region" description="Basic and acidic residues" evidence="1">
    <location>
        <begin position="186"/>
        <end position="198"/>
    </location>
</feature>
<sequence length="205" mass="23127">MSKDQAHRAELTKAERADQVARWIQLVEERQERENQMRQVDAPESDVGYKKPPEQVERGTRAASRELGISEPQAERADQVARWIRLVEEKQEQERVKSAADQSGQVGPNESKREDGKGHRKESGVNAASRELDIPESTAKRAVKIASISDDAKQAAKDAGLDDNQSALERIAKADDQVAEVGEIASEREDRERQRENAMRCVRRF</sequence>
<feature type="region of interest" description="Disordered" evidence="1">
    <location>
        <begin position="31"/>
        <end position="78"/>
    </location>
</feature>
<evidence type="ECO:0000313" key="3">
    <source>
        <dbReference type="Proteomes" id="UP000315400"/>
    </source>
</evidence>
<dbReference type="EMBL" id="VIFK01000521">
    <property type="protein sequence ID" value="TQE92937.1"/>
    <property type="molecule type" value="Genomic_DNA"/>
</dbReference>
<feature type="region of interest" description="Disordered" evidence="1">
    <location>
        <begin position="186"/>
        <end position="205"/>
    </location>
</feature>
<dbReference type="Proteomes" id="UP000315400">
    <property type="component" value="Unassembled WGS sequence"/>
</dbReference>
<proteinExistence type="predicted"/>
<feature type="compositionally biased region" description="Basic and acidic residues" evidence="1">
    <location>
        <begin position="110"/>
        <end position="123"/>
    </location>
</feature>
<feature type="compositionally biased region" description="Basic and acidic residues" evidence="1">
    <location>
        <begin position="47"/>
        <end position="64"/>
    </location>
</feature>
<reference evidence="2 3" key="1">
    <citation type="submission" date="2019-06" db="EMBL/GenBank/DDBJ databases">
        <title>Metagenome assembled Genome of Spiribacter salinus SL48-SHIP from the microbial mat of Salt Lake 48 (Novosibirsk region, Russia).</title>
        <authorList>
            <person name="Shipova A."/>
            <person name="Rozanov A.S."/>
            <person name="Bryanskaya A.V."/>
            <person name="Peltek S.E."/>
        </authorList>
    </citation>
    <scope>NUCLEOTIDE SEQUENCE [LARGE SCALE GENOMIC DNA]</scope>
    <source>
        <strain evidence="2">SL48-SHIP-2</strain>
    </source>
</reference>
<gene>
    <name evidence="2" type="ORF">FKY71_18670</name>
</gene>
<feature type="region of interest" description="Disordered" evidence="1">
    <location>
        <begin position="91"/>
        <end position="140"/>
    </location>
</feature>